<keyword evidence="6 10" id="KW-0051">Antiviral defense</keyword>
<name>A0A934RRI3_9BACT</name>
<dbReference type="AlphaFoldDB" id="A0A934RRI3"/>
<dbReference type="GO" id="GO:0051607">
    <property type="term" value="P:defense response to virus"/>
    <property type="evidence" value="ECO:0007669"/>
    <property type="project" value="UniProtKB-UniRule"/>
</dbReference>
<evidence type="ECO:0000256" key="5">
    <source>
        <dbReference type="ARBA" id="ARBA00022842"/>
    </source>
</evidence>
<dbReference type="PANTHER" id="PTHR34353">
    <property type="entry name" value="CRISPR-ASSOCIATED ENDONUCLEASE CAS1 1"/>
    <property type="match status" value="1"/>
</dbReference>
<organism evidence="11 12">
    <name type="scientific">Roseibacillus ishigakijimensis</name>
    <dbReference type="NCBI Taxonomy" id="454146"/>
    <lineage>
        <taxon>Bacteria</taxon>
        <taxon>Pseudomonadati</taxon>
        <taxon>Verrucomicrobiota</taxon>
        <taxon>Verrucomicrobiia</taxon>
        <taxon>Verrucomicrobiales</taxon>
        <taxon>Verrucomicrobiaceae</taxon>
        <taxon>Roseibacillus</taxon>
    </lineage>
</organism>
<reference evidence="11" key="1">
    <citation type="submission" date="2021-01" db="EMBL/GenBank/DDBJ databases">
        <title>Modified the classification status of verrucomicrobia.</title>
        <authorList>
            <person name="Feng X."/>
        </authorList>
    </citation>
    <scope>NUCLEOTIDE SEQUENCE</scope>
    <source>
        <strain evidence="11">KCTC 12986</strain>
    </source>
</reference>
<dbReference type="GO" id="GO:0016787">
    <property type="term" value="F:hydrolase activity"/>
    <property type="evidence" value="ECO:0007669"/>
    <property type="project" value="UniProtKB-KW"/>
</dbReference>
<dbReference type="HAMAP" id="MF_01470">
    <property type="entry name" value="Cas1"/>
    <property type="match status" value="1"/>
</dbReference>
<keyword evidence="7 10" id="KW-0238">DNA-binding</keyword>
<comment type="function">
    <text evidence="10">CRISPR (clustered regularly interspaced short palindromic repeat), is an adaptive immune system that provides protection against mobile genetic elements (viruses, transposable elements and conjugative plasmids). CRISPR clusters contain spacers, sequences complementary to antecedent mobile elements, and target invading nucleic acids. CRISPR clusters are transcribed and processed into CRISPR RNA (crRNA). Acts as a dsDNA endonuclease. Involved in the integration of spacer DNA into the CRISPR cassette.</text>
</comment>
<dbReference type="Gene3D" id="3.100.10.20">
    <property type="entry name" value="CRISPR-associated endonuclease Cas1, N-terminal domain"/>
    <property type="match status" value="1"/>
</dbReference>
<dbReference type="InterPro" id="IPR042206">
    <property type="entry name" value="CRISPR-assoc_Cas1_C"/>
</dbReference>
<dbReference type="PANTHER" id="PTHR34353:SF2">
    <property type="entry name" value="CRISPR-ASSOCIATED ENDONUCLEASE CAS1 1"/>
    <property type="match status" value="1"/>
</dbReference>
<dbReference type="RefSeq" id="WP_200393066.1">
    <property type="nucleotide sequence ID" value="NZ_JAENIO010000068.1"/>
</dbReference>
<gene>
    <name evidence="10 11" type="primary">cas1</name>
    <name evidence="11" type="ORF">JIN78_16295</name>
</gene>
<dbReference type="EMBL" id="JAENIO010000068">
    <property type="protein sequence ID" value="MBK1835630.1"/>
    <property type="molecule type" value="Genomic_DNA"/>
</dbReference>
<feature type="binding site" evidence="10">
    <location>
        <position position="147"/>
    </location>
    <ligand>
        <name>Mn(2+)</name>
        <dbReference type="ChEBI" id="CHEBI:29035"/>
    </ligand>
</feature>
<dbReference type="GO" id="GO:0043571">
    <property type="term" value="P:maintenance of CRISPR repeat elements"/>
    <property type="evidence" value="ECO:0007669"/>
    <property type="project" value="UniProtKB-UniRule"/>
</dbReference>
<keyword evidence="12" id="KW-1185">Reference proteome</keyword>
<evidence type="ECO:0000313" key="12">
    <source>
        <dbReference type="Proteomes" id="UP000604083"/>
    </source>
</evidence>
<evidence type="ECO:0000256" key="1">
    <source>
        <dbReference type="ARBA" id="ARBA00022722"/>
    </source>
</evidence>
<evidence type="ECO:0000256" key="2">
    <source>
        <dbReference type="ARBA" id="ARBA00022723"/>
    </source>
</evidence>
<accession>A0A934RRI3</accession>
<keyword evidence="4 10" id="KW-0378">Hydrolase</keyword>
<keyword evidence="3 10" id="KW-0255">Endonuclease</keyword>
<sequence>MIKHTLEISQRPARLSLRHRQLVIKLPDDEGERTFACEDIGVLILQHPAISLSSALLHALLESGAVVIICNKKHLPAGLLLPTLTHTELVPRMMAQLQADLPARKQAWKAIIRAKITAQAHLLDDPFRKKLLTLAQAVKSGDTENHEAQAARIYWPALFPERYRQGDKRDPKSESRFNSLLNYGYAIIRAATARALVSAGLQPALGVFHHKRDNPFCLADDLMEPLRPLVDCAVKCLLATDSSEEEALRPENRKVLLNLLTYTVTLDSQTGPLMATLPRYINSFYRLLTREETELQWPGFEPEWPDEPF</sequence>
<keyword evidence="1 10" id="KW-0540">Nuclease</keyword>
<dbReference type="NCBIfam" id="TIGR00287">
    <property type="entry name" value="cas1"/>
    <property type="match status" value="1"/>
</dbReference>
<dbReference type="GO" id="GO:0046872">
    <property type="term" value="F:metal ion binding"/>
    <property type="evidence" value="ECO:0007669"/>
    <property type="project" value="UniProtKB-UniRule"/>
</dbReference>
<evidence type="ECO:0000313" key="11">
    <source>
        <dbReference type="EMBL" id="MBK1835630.1"/>
    </source>
</evidence>
<evidence type="ECO:0000256" key="10">
    <source>
        <dbReference type="HAMAP-Rule" id="MF_01470"/>
    </source>
</evidence>
<comment type="similarity">
    <text evidence="10">Belongs to the CRISPR-associated endonuclease Cas1 family.</text>
</comment>
<dbReference type="NCBIfam" id="TIGR03639">
    <property type="entry name" value="cas1_NMENI"/>
    <property type="match status" value="1"/>
</dbReference>
<evidence type="ECO:0000256" key="3">
    <source>
        <dbReference type="ARBA" id="ARBA00022759"/>
    </source>
</evidence>
<feature type="binding site" evidence="10">
    <location>
        <position position="224"/>
    </location>
    <ligand>
        <name>Mn(2+)</name>
        <dbReference type="ChEBI" id="CHEBI:29035"/>
    </ligand>
</feature>
<dbReference type="InterPro" id="IPR042211">
    <property type="entry name" value="CRISPR-assoc_Cas1_N"/>
</dbReference>
<evidence type="ECO:0000256" key="7">
    <source>
        <dbReference type="ARBA" id="ARBA00023125"/>
    </source>
</evidence>
<evidence type="ECO:0000256" key="9">
    <source>
        <dbReference type="ARBA" id="ARBA00038592"/>
    </source>
</evidence>
<dbReference type="EC" id="3.1.-.-" evidence="10"/>
<comment type="caution">
    <text evidence="11">The sequence shown here is derived from an EMBL/GenBank/DDBJ whole genome shotgun (WGS) entry which is preliminary data.</text>
</comment>
<dbReference type="Gene3D" id="1.20.120.920">
    <property type="entry name" value="CRISPR-associated endonuclease Cas1, C-terminal domain"/>
    <property type="match status" value="1"/>
</dbReference>
<dbReference type="Proteomes" id="UP000604083">
    <property type="component" value="Unassembled WGS sequence"/>
</dbReference>
<dbReference type="GO" id="GO:0003677">
    <property type="term" value="F:DNA binding"/>
    <property type="evidence" value="ECO:0007669"/>
    <property type="project" value="UniProtKB-KW"/>
</dbReference>
<comment type="subunit">
    <text evidence="9 10">Homodimer, forms a heterotetramer with a Cas2 homodimer.</text>
</comment>
<comment type="cofactor">
    <cofactor evidence="10">
        <name>Mg(2+)</name>
        <dbReference type="ChEBI" id="CHEBI:18420"/>
    </cofactor>
    <cofactor evidence="10">
        <name>Mn(2+)</name>
        <dbReference type="ChEBI" id="CHEBI:29035"/>
    </cofactor>
</comment>
<evidence type="ECO:0000256" key="8">
    <source>
        <dbReference type="ARBA" id="ARBA00023211"/>
    </source>
</evidence>
<dbReference type="InterPro" id="IPR002729">
    <property type="entry name" value="CRISPR-assoc_Cas1"/>
</dbReference>
<dbReference type="Pfam" id="PF01867">
    <property type="entry name" value="Cas_Cas1"/>
    <property type="match status" value="1"/>
</dbReference>
<evidence type="ECO:0000256" key="6">
    <source>
        <dbReference type="ARBA" id="ARBA00023118"/>
    </source>
</evidence>
<dbReference type="GO" id="GO:0004520">
    <property type="term" value="F:DNA endonuclease activity"/>
    <property type="evidence" value="ECO:0007669"/>
    <property type="project" value="InterPro"/>
</dbReference>
<keyword evidence="5 10" id="KW-0460">Magnesium</keyword>
<feature type="binding site" evidence="10">
    <location>
        <position position="209"/>
    </location>
    <ligand>
        <name>Mn(2+)</name>
        <dbReference type="ChEBI" id="CHEBI:29035"/>
    </ligand>
</feature>
<evidence type="ECO:0000256" key="4">
    <source>
        <dbReference type="ARBA" id="ARBA00022801"/>
    </source>
</evidence>
<keyword evidence="2 10" id="KW-0479">Metal-binding</keyword>
<dbReference type="InterPro" id="IPR050646">
    <property type="entry name" value="Cas1"/>
</dbReference>
<dbReference type="InterPro" id="IPR019855">
    <property type="entry name" value="CRISPR-assoc_Cas1_NMENI"/>
</dbReference>
<proteinExistence type="inferred from homology"/>
<keyword evidence="8 10" id="KW-0464">Manganese</keyword>
<protein>
    <recommendedName>
        <fullName evidence="10">CRISPR-associated endonuclease Cas1</fullName>
        <ecNumber evidence="10">3.1.-.-</ecNumber>
    </recommendedName>
</protein>